<comment type="cofactor">
    <cofactor evidence="1">
        <name>Cu(2+)</name>
        <dbReference type="ChEBI" id="CHEBI:29036"/>
    </cofactor>
</comment>
<dbReference type="GO" id="GO:0030248">
    <property type="term" value="F:cellulose binding"/>
    <property type="evidence" value="ECO:0007669"/>
    <property type="project" value="InterPro"/>
</dbReference>
<comment type="caution">
    <text evidence="19">The sequence shown here is derived from an EMBL/GenBank/DDBJ whole genome shotgun (WGS) entry which is preliminary data.</text>
</comment>
<feature type="domain" description="CBM1" evidence="18">
    <location>
        <begin position="295"/>
        <end position="330"/>
    </location>
</feature>
<evidence type="ECO:0000256" key="5">
    <source>
        <dbReference type="ARBA" id="ARBA00022729"/>
    </source>
</evidence>
<dbReference type="AlphaFoldDB" id="A0AAD4I086"/>
<dbReference type="PANTHER" id="PTHR33353">
    <property type="entry name" value="PUTATIVE (AFU_ORTHOLOGUE AFUA_1G12560)-RELATED"/>
    <property type="match status" value="1"/>
</dbReference>
<dbReference type="SUPFAM" id="SSF57180">
    <property type="entry name" value="Cellulose-binding domain"/>
    <property type="match status" value="1"/>
</dbReference>
<gene>
    <name evidence="19" type="ORF">NEMBOFW57_005412</name>
</gene>
<feature type="chain" id="PRO_5042233392" description="lytic cellulose monooxygenase (C4-dehydrogenating)" evidence="17">
    <location>
        <begin position="18"/>
        <end position="331"/>
    </location>
</feature>
<evidence type="ECO:0000256" key="15">
    <source>
        <dbReference type="ARBA" id="ARBA00047174"/>
    </source>
</evidence>
<protein>
    <recommendedName>
        <fullName evidence="15">lytic cellulose monooxygenase (C4-dehydrogenating)</fullName>
        <ecNumber evidence="15">1.14.99.56</ecNumber>
    </recommendedName>
</protein>
<dbReference type="GO" id="GO:0004497">
    <property type="term" value="F:monooxygenase activity"/>
    <property type="evidence" value="ECO:0007669"/>
    <property type="project" value="UniProtKB-KW"/>
</dbReference>
<dbReference type="Pfam" id="PF03443">
    <property type="entry name" value="AA9"/>
    <property type="match status" value="1"/>
</dbReference>
<sequence length="331" mass="33929">MKAFTLVALATATAVNAHAIFQKVSVNGVDQGQLKGLRAPTSNYPIQDINHADFACNTNLQLKDSTVIKVPAGAKVGAWWGHVIGGASGPSDPDNPIAPSHKGPISVYLAKVDNAATASTSGQKWFKIAERGVTSGGVWAVDEMIANNGWHYFDMPTCVAPGQYLMRVELLALHSAYSAGGAQFYMECAQIEVTGSGTNAGSNFVSFPGAYPSNDPGIVINIYDNAGNPTNGGRAYAIPGPDPITCDASNNGGGSKPTTTTSPYQMPTTTPPATTSKTSSTVKATSTSASGGGGGSVALYGQCGGQGYTGPTTCASGTCKASNQWYSQCLP</sequence>
<dbReference type="GO" id="GO:0030245">
    <property type="term" value="P:cellulose catabolic process"/>
    <property type="evidence" value="ECO:0007669"/>
    <property type="project" value="UniProtKB-KW"/>
</dbReference>
<comment type="catalytic activity">
    <reaction evidence="14">
        <text>[(1-&gt;4)-beta-D-glucosyl]n+m + reduced acceptor + O2 = 4-dehydro-beta-D-glucosyl-[(1-&gt;4)-beta-D-glucosyl]n-1 + [(1-&gt;4)-beta-D-glucosyl]m + acceptor + H2O.</text>
        <dbReference type="EC" id="1.14.99.56"/>
    </reaction>
</comment>
<dbReference type="PROSITE" id="PS00562">
    <property type="entry name" value="CBM1_1"/>
    <property type="match status" value="1"/>
</dbReference>
<name>A0AAD4I086_9PEZI</name>
<keyword evidence="7" id="KW-0560">Oxidoreductase</keyword>
<dbReference type="Proteomes" id="UP001197093">
    <property type="component" value="Unassembled WGS sequence"/>
</dbReference>
<evidence type="ECO:0000259" key="18">
    <source>
        <dbReference type="PROSITE" id="PS51164"/>
    </source>
</evidence>
<comment type="subcellular location">
    <subcellularLocation>
        <location evidence="2">Secreted</location>
    </subcellularLocation>
</comment>
<evidence type="ECO:0000256" key="16">
    <source>
        <dbReference type="SAM" id="MobiDB-lite"/>
    </source>
</evidence>
<dbReference type="Pfam" id="PF00734">
    <property type="entry name" value="CBM_1"/>
    <property type="match status" value="1"/>
</dbReference>
<evidence type="ECO:0000256" key="8">
    <source>
        <dbReference type="ARBA" id="ARBA00023008"/>
    </source>
</evidence>
<accession>A0AAD4I086</accession>
<dbReference type="PROSITE" id="PS51164">
    <property type="entry name" value="CBM1_2"/>
    <property type="match status" value="1"/>
</dbReference>
<dbReference type="GO" id="GO:0046872">
    <property type="term" value="F:metal ion binding"/>
    <property type="evidence" value="ECO:0007669"/>
    <property type="project" value="UniProtKB-KW"/>
</dbReference>
<evidence type="ECO:0000256" key="13">
    <source>
        <dbReference type="ARBA" id="ARBA00044502"/>
    </source>
</evidence>
<evidence type="ECO:0000256" key="6">
    <source>
        <dbReference type="ARBA" id="ARBA00023001"/>
    </source>
</evidence>
<dbReference type="GO" id="GO:0005576">
    <property type="term" value="C:extracellular region"/>
    <property type="evidence" value="ECO:0007669"/>
    <property type="project" value="UniProtKB-SubCell"/>
</dbReference>
<dbReference type="CDD" id="cd21175">
    <property type="entry name" value="LPMO_AA9"/>
    <property type="match status" value="1"/>
</dbReference>
<comment type="similarity">
    <text evidence="13">Belongs to the polysaccharide monooxygenase AA9 family.</text>
</comment>
<evidence type="ECO:0000256" key="12">
    <source>
        <dbReference type="ARBA" id="ARBA00023326"/>
    </source>
</evidence>
<feature type="region of interest" description="Disordered" evidence="16">
    <location>
        <begin position="246"/>
        <end position="292"/>
    </location>
</feature>
<dbReference type="PANTHER" id="PTHR33353:SF13">
    <property type="entry name" value="ENDOGLUCANASE II"/>
    <property type="match status" value="1"/>
</dbReference>
<keyword evidence="4" id="KW-0479">Metal-binding</keyword>
<keyword evidence="3" id="KW-0964">Secreted</keyword>
<evidence type="ECO:0000256" key="3">
    <source>
        <dbReference type="ARBA" id="ARBA00022525"/>
    </source>
</evidence>
<keyword evidence="10" id="KW-1015">Disulfide bond</keyword>
<dbReference type="InterPro" id="IPR049892">
    <property type="entry name" value="AA9"/>
</dbReference>
<dbReference type="SMART" id="SM00236">
    <property type="entry name" value="fCBD"/>
    <property type="match status" value="1"/>
</dbReference>
<proteinExistence type="inferred from homology"/>
<dbReference type="InterPro" id="IPR000254">
    <property type="entry name" value="CBD"/>
</dbReference>
<dbReference type="InterPro" id="IPR035971">
    <property type="entry name" value="CBD_sf"/>
</dbReference>
<dbReference type="EC" id="1.14.99.56" evidence="15"/>
<evidence type="ECO:0000256" key="17">
    <source>
        <dbReference type="SAM" id="SignalP"/>
    </source>
</evidence>
<dbReference type="InterPro" id="IPR005103">
    <property type="entry name" value="AA9_LPMO"/>
</dbReference>
<feature type="signal peptide" evidence="17">
    <location>
        <begin position="1"/>
        <end position="17"/>
    </location>
</feature>
<dbReference type="Gene3D" id="2.70.50.70">
    <property type="match status" value="1"/>
</dbReference>
<dbReference type="EMBL" id="JAHCVI010000002">
    <property type="protein sequence ID" value="KAG7289050.1"/>
    <property type="molecule type" value="Genomic_DNA"/>
</dbReference>
<evidence type="ECO:0000256" key="1">
    <source>
        <dbReference type="ARBA" id="ARBA00001973"/>
    </source>
</evidence>
<keyword evidence="8" id="KW-0186">Copper</keyword>
<keyword evidence="20" id="KW-1185">Reference proteome</keyword>
<keyword evidence="12" id="KW-0624">Polysaccharide degradation</keyword>
<evidence type="ECO:0000256" key="7">
    <source>
        <dbReference type="ARBA" id="ARBA00023002"/>
    </source>
</evidence>
<reference evidence="19" key="1">
    <citation type="submission" date="2023-02" db="EMBL/GenBank/DDBJ databases">
        <authorList>
            <person name="Palmer J.M."/>
        </authorList>
    </citation>
    <scope>NUCLEOTIDE SEQUENCE</scope>
    <source>
        <strain evidence="19">FW57</strain>
    </source>
</reference>
<evidence type="ECO:0000256" key="14">
    <source>
        <dbReference type="ARBA" id="ARBA00045077"/>
    </source>
</evidence>
<organism evidence="19 20">
    <name type="scientific">Staphylotrichum longicolle</name>
    <dbReference type="NCBI Taxonomy" id="669026"/>
    <lineage>
        <taxon>Eukaryota</taxon>
        <taxon>Fungi</taxon>
        <taxon>Dikarya</taxon>
        <taxon>Ascomycota</taxon>
        <taxon>Pezizomycotina</taxon>
        <taxon>Sordariomycetes</taxon>
        <taxon>Sordariomycetidae</taxon>
        <taxon>Sordariales</taxon>
        <taxon>Chaetomiaceae</taxon>
        <taxon>Staphylotrichum</taxon>
    </lineage>
</organism>
<keyword evidence="6" id="KW-0136">Cellulose degradation</keyword>
<evidence type="ECO:0000313" key="19">
    <source>
        <dbReference type="EMBL" id="KAG7289050.1"/>
    </source>
</evidence>
<keyword evidence="5 17" id="KW-0732">Signal</keyword>
<evidence type="ECO:0000256" key="11">
    <source>
        <dbReference type="ARBA" id="ARBA00023277"/>
    </source>
</evidence>
<evidence type="ECO:0000256" key="4">
    <source>
        <dbReference type="ARBA" id="ARBA00022723"/>
    </source>
</evidence>
<evidence type="ECO:0000313" key="20">
    <source>
        <dbReference type="Proteomes" id="UP001197093"/>
    </source>
</evidence>
<evidence type="ECO:0000256" key="10">
    <source>
        <dbReference type="ARBA" id="ARBA00023157"/>
    </source>
</evidence>
<keyword evidence="9" id="KW-0503">Monooxygenase</keyword>
<feature type="compositionally biased region" description="Low complexity" evidence="16">
    <location>
        <begin position="256"/>
        <end position="289"/>
    </location>
</feature>
<evidence type="ECO:0000256" key="9">
    <source>
        <dbReference type="ARBA" id="ARBA00023033"/>
    </source>
</evidence>
<keyword evidence="11" id="KW-0119">Carbohydrate metabolism</keyword>
<evidence type="ECO:0000256" key="2">
    <source>
        <dbReference type="ARBA" id="ARBA00004613"/>
    </source>
</evidence>